<organism evidence="7 8">
    <name type="scientific">Mobiluncus mulieris</name>
    <dbReference type="NCBI Taxonomy" id="2052"/>
    <lineage>
        <taxon>Bacteria</taxon>
        <taxon>Bacillati</taxon>
        <taxon>Actinomycetota</taxon>
        <taxon>Actinomycetes</taxon>
        <taxon>Actinomycetales</taxon>
        <taxon>Actinomycetaceae</taxon>
        <taxon>Mobiluncus</taxon>
    </lineage>
</organism>
<dbReference type="InterPro" id="IPR058245">
    <property type="entry name" value="NreC/VraR/RcsB-like_REC"/>
</dbReference>
<dbReference type="InterPro" id="IPR016032">
    <property type="entry name" value="Sig_transdc_resp-reg_C-effctor"/>
</dbReference>
<dbReference type="Pfam" id="PF00072">
    <property type="entry name" value="Response_reg"/>
    <property type="match status" value="1"/>
</dbReference>
<dbReference type="InterPro" id="IPR036388">
    <property type="entry name" value="WH-like_DNA-bd_sf"/>
</dbReference>
<dbReference type="RefSeq" id="WP_004012830.1">
    <property type="nucleotide sequence ID" value="NZ_JACHMA010000001.1"/>
</dbReference>
<keyword evidence="3" id="KW-0238">DNA-binding</keyword>
<dbReference type="SMART" id="SM00421">
    <property type="entry name" value="HTH_LUXR"/>
    <property type="match status" value="1"/>
</dbReference>
<dbReference type="AlphaFoldDB" id="A0A8G2HT11"/>
<dbReference type="SUPFAM" id="SSF46894">
    <property type="entry name" value="C-terminal effector domain of the bipartite response regulators"/>
    <property type="match status" value="1"/>
</dbReference>
<evidence type="ECO:0000313" key="7">
    <source>
        <dbReference type="EMBL" id="STO15690.1"/>
    </source>
</evidence>
<reference evidence="7 8" key="1">
    <citation type="submission" date="2018-06" db="EMBL/GenBank/DDBJ databases">
        <authorList>
            <consortium name="Pathogen Informatics"/>
            <person name="Doyle S."/>
        </authorList>
    </citation>
    <scope>NUCLEOTIDE SEQUENCE [LARGE SCALE GENOMIC DNA]</scope>
    <source>
        <strain evidence="7 8">NCTC11819</strain>
    </source>
</reference>
<dbReference type="EMBL" id="UGGQ01000006">
    <property type="protein sequence ID" value="STO15690.1"/>
    <property type="molecule type" value="Genomic_DNA"/>
</dbReference>
<dbReference type="InterPro" id="IPR001789">
    <property type="entry name" value="Sig_transdc_resp-reg_receiver"/>
</dbReference>
<comment type="caution">
    <text evidence="7">The sequence shown here is derived from an EMBL/GenBank/DDBJ whole genome shotgun (WGS) entry which is preliminary data.</text>
</comment>
<dbReference type="OrthoDB" id="9808843at2"/>
<evidence type="ECO:0000256" key="2">
    <source>
        <dbReference type="ARBA" id="ARBA00023015"/>
    </source>
</evidence>
<evidence type="ECO:0000256" key="1">
    <source>
        <dbReference type="ARBA" id="ARBA00022553"/>
    </source>
</evidence>
<dbReference type="Proteomes" id="UP000255284">
    <property type="component" value="Unassembled WGS sequence"/>
</dbReference>
<dbReference type="PANTHER" id="PTHR43214:SF24">
    <property type="entry name" value="TRANSCRIPTIONAL REGULATORY PROTEIN NARL-RELATED"/>
    <property type="match status" value="1"/>
</dbReference>
<evidence type="ECO:0000259" key="6">
    <source>
        <dbReference type="PROSITE" id="PS50110"/>
    </source>
</evidence>
<name>A0A8G2HT11_9ACTO</name>
<feature type="domain" description="Response regulatory" evidence="6">
    <location>
        <begin position="6"/>
        <end position="122"/>
    </location>
</feature>
<evidence type="ECO:0000256" key="5">
    <source>
        <dbReference type="PROSITE-ProRule" id="PRU00169"/>
    </source>
</evidence>
<evidence type="ECO:0000256" key="3">
    <source>
        <dbReference type="ARBA" id="ARBA00023125"/>
    </source>
</evidence>
<evidence type="ECO:0000256" key="4">
    <source>
        <dbReference type="ARBA" id="ARBA00023163"/>
    </source>
</evidence>
<evidence type="ECO:0000313" key="8">
    <source>
        <dbReference type="Proteomes" id="UP000255284"/>
    </source>
</evidence>
<dbReference type="Pfam" id="PF00196">
    <property type="entry name" value="GerE"/>
    <property type="match status" value="1"/>
</dbReference>
<dbReference type="SUPFAM" id="SSF52172">
    <property type="entry name" value="CheY-like"/>
    <property type="match status" value="1"/>
</dbReference>
<feature type="modified residue" description="4-aspartylphosphate" evidence="5">
    <location>
        <position position="57"/>
    </location>
</feature>
<protein>
    <submittedName>
        <fullName evidence="7">Nitrogen regulation protein C</fullName>
    </submittedName>
</protein>
<dbReference type="GO" id="GO:0000160">
    <property type="term" value="P:phosphorelay signal transduction system"/>
    <property type="evidence" value="ECO:0007669"/>
    <property type="project" value="InterPro"/>
</dbReference>
<dbReference type="Gene3D" id="1.10.10.10">
    <property type="entry name" value="Winged helix-like DNA-binding domain superfamily/Winged helix DNA-binding domain"/>
    <property type="match status" value="1"/>
</dbReference>
<dbReference type="InterPro" id="IPR039420">
    <property type="entry name" value="WalR-like"/>
</dbReference>
<dbReference type="SMART" id="SM00448">
    <property type="entry name" value="REC"/>
    <property type="match status" value="1"/>
</dbReference>
<keyword evidence="2" id="KW-0805">Transcription regulation</keyword>
<dbReference type="GO" id="GO:0006355">
    <property type="term" value="P:regulation of DNA-templated transcription"/>
    <property type="evidence" value="ECO:0007669"/>
    <property type="project" value="InterPro"/>
</dbReference>
<dbReference type="PROSITE" id="PS50110">
    <property type="entry name" value="RESPONSE_REGULATORY"/>
    <property type="match status" value="1"/>
</dbReference>
<accession>A0A8G2HT11</accession>
<sequence>MTDSLRVVIADDDDAFRDDFAQLLAMQEGFEVVAVVENGAEAISACSQGHIDMVLLDVDMPVLDGIAAASTIKKMSPQVTIVMLTAFAHEDSLDEALAAGVRAFLTKDIEVRHLATLLREAHEGKMIMGNRPTELLTEQYLEKRLKQQEYEDFRQDVAELPERLLPVFHLVIQAKPNKVIAEELFLSESSVRTYVSQILELTNCATRGELTLRALRSGIAD</sequence>
<dbReference type="CDD" id="cd17535">
    <property type="entry name" value="REC_NarL-like"/>
    <property type="match status" value="1"/>
</dbReference>
<proteinExistence type="predicted"/>
<keyword evidence="1 5" id="KW-0597">Phosphoprotein</keyword>
<dbReference type="PANTHER" id="PTHR43214">
    <property type="entry name" value="TWO-COMPONENT RESPONSE REGULATOR"/>
    <property type="match status" value="1"/>
</dbReference>
<gene>
    <name evidence="7" type="primary">nreC_2</name>
    <name evidence="7" type="ORF">NCTC11819_00232</name>
</gene>
<keyword evidence="4" id="KW-0804">Transcription</keyword>
<dbReference type="GO" id="GO:0003677">
    <property type="term" value="F:DNA binding"/>
    <property type="evidence" value="ECO:0007669"/>
    <property type="project" value="UniProtKB-KW"/>
</dbReference>
<dbReference type="InterPro" id="IPR000792">
    <property type="entry name" value="Tscrpt_reg_LuxR_C"/>
</dbReference>
<dbReference type="GeneID" id="61167500"/>
<dbReference type="InterPro" id="IPR011006">
    <property type="entry name" value="CheY-like_superfamily"/>
</dbReference>
<dbReference type="Gene3D" id="3.40.50.2300">
    <property type="match status" value="1"/>
</dbReference>